<dbReference type="InterPro" id="IPR044677">
    <property type="entry name" value="SLC25A3/Pic2/Mir1-like"/>
</dbReference>
<gene>
    <name evidence="13" type="ORF">EGYM00392_LOCUS14122</name>
</gene>
<reference evidence="13" key="1">
    <citation type="submission" date="2021-01" db="EMBL/GenBank/DDBJ databases">
        <authorList>
            <person name="Corre E."/>
            <person name="Pelletier E."/>
            <person name="Niang G."/>
            <person name="Scheremetjew M."/>
            <person name="Finn R."/>
            <person name="Kale V."/>
            <person name="Holt S."/>
            <person name="Cochrane G."/>
            <person name="Meng A."/>
            <person name="Brown T."/>
            <person name="Cohen L."/>
        </authorList>
    </citation>
    <scope>NUCLEOTIDE SEQUENCE</scope>
    <source>
        <strain evidence="13">NIES-381</strain>
    </source>
</reference>
<keyword evidence="5" id="KW-0677">Repeat</keyword>
<keyword evidence="3" id="KW-0813">Transport</keyword>
<dbReference type="InterPro" id="IPR018108">
    <property type="entry name" value="MCP_transmembrane"/>
</dbReference>
<keyword evidence="4 10" id="KW-0812">Transmembrane</keyword>
<evidence type="ECO:0000256" key="7">
    <source>
        <dbReference type="ARBA" id="ARBA00022989"/>
    </source>
</evidence>
<feature type="repeat" description="Solcar" evidence="10">
    <location>
        <begin position="344"/>
        <end position="427"/>
    </location>
</feature>
<dbReference type="GO" id="GO:0005743">
    <property type="term" value="C:mitochondrial inner membrane"/>
    <property type="evidence" value="ECO:0007669"/>
    <property type="project" value="UniProtKB-SubCell"/>
</dbReference>
<dbReference type="Gene3D" id="1.50.40.10">
    <property type="entry name" value="Mitochondrial carrier domain"/>
    <property type="match status" value="1"/>
</dbReference>
<dbReference type="EMBL" id="HBGA01038958">
    <property type="protein sequence ID" value="CAD9003038.1"/>
    <property type="molecule type" value="Transcribed_RNA"/>
</dbReference>
<sequence length="630" mass="70577">MAHSGSSSSLPLSAIPGDHLRMGSKMPSLFPAHAASNKNNWYIAPAVPNLVPWPEDGGQPDIPGADRKFKKEAKEIQKMLREEAKKRKKRANKLVLHRVLPPMSSFLDDIQARTPDPAEPALPVEGADDDDDAEQAAEPEHKLPDEFMVYLTAFLVNYDPEFNKWWRQELKYQMPFGIRPKYRAYKAVREQFVRKEYQEITLQLRARLEALPLDELALLLKERYEDSNSKSGQSRQLALLLSMLPKEGQAVVQETIQKVWAGDTRFKKTASHAQVGAGSTLILLRGAGFLAPRMLSKKTLPVYDESQERWVVADPSMQTKRDRHPFTPGDLKVELDPVTPSLWWGVFYLGLSGAISCMFTNAVVLPLDVLKTVQQTSDVSLGLMGAARQVVSTQGWNGLFYGFGAMMMNEFFLGVIMYPGVELGKLWLSAKVGKEIAKKYRALIVVGSTTMATIFSCLAQSPWEAAKIRIQAHPGTAMNCFDMVGHMVEENGFKFLFAGYVPLVFRSMFYNTAKFMIFDYFFDFVFRFIPALSAASYKTLMLLMKGFVAGVAATFASQPADCILTCMNAAEDEISVFQAAMIIFQTKGLEGFFSGFLIRALWSASKISMQFFCYDRIKTAIYDLLLVGMA</sequence>
<dbReference type="PROSITE" id="PS50920">
    <property type="entry name" value="SOLCAR"/>
    <property type="match status" value="3"/>
</dbReference>
<dbReference type="SUPFAM" id="SSF103506">
    <property type="entry name" value="Mitochondrial carrier"/>
    <property type="match status" value="1"/>
</dbReference>
<dbReference type="InterPro" id="IPR023395">
    <property type="entry name" value="MCP_dom_sf"/>
</dbReference>
<dbReference type="AlphaFoldDB" id="A0A7S1N870"/>
<keyword evidence="6" id="KW-0999">Mitochondrion inner membrane</keyword>
<evidence type="ECO:0008006" key="14">
    <source>
        <dbReference type="Google" id="ProtNLM"/>
    </source>
</evidence>
<comment type="subcellular location">
    <subcellularLocation>
        <location evidence="1">Mitochondrion inner membrane</location>
        <topology evidence="1">Multi-pass membrane protein</topology>
    </subcellularLocation>
</comment>
<keyword evidence="7 12" id="KW-1133">Transmembrane helix</keyword>
<organism evidence="13">
    <name type="scientific">Eutreptiella gymnastica</name>
    <dbReference type="NCBI Taxonomy" id="73025"/>
    <lineage>
        <taxon>Eukaryota</taxon>
        <taxon>Discoba</taxon>
        <taxon>Euglenozoa</taxon>
        <taxon>Euglenida</taxon>
        <taxon>Spirocuta</taxon>
        <taxon>Euglenophyceae</taxon>
        <taxon>Eutreptiales</taxon>
        <taxon>Eutreptiaceae</taxon>
        <taxon>Eutreptiella</taxon>
    </lineage>
</organism>
<feature type="transmembrane region" description="Helical" evidence="12">
    <location>
        <begin position="398"/>
        <end position="420"/>
    </location>
</feature>
<evidence type="ECO:0000256" key="4">
    <source>
        <dbReference type="ARBA" id="ARBA00022692"/>
    </source>
</evidence>
<evidence type="ECO:0000256" key="12">
    <source>
        <dbReference type="SAM" id="Phobius"/>
    </source>
</evidence>
<feature type="region of interest" description="Disordered" evidence="11">
    <location>
        <begin position="109"/>
        <end position="139"/>
    </location>
</feature>
<dbReference type="GO" id="GO:1990547">
    <property type="term" value="P:mitochondrial phosphate ion transmembrane transport"/>
    <property type="evidence" value="ECO:0007669"/>
    <property type="project" value="InterPro"/>
</dbReference>
<feature type="repeat" description="Solcar" evidence="10">
    <location>
        <begin position="440"/>
        <end position="524"/>
    </location>
</feature>
<dbReference type="GO" id="GO:0005315">
    <property type="term" value="F:phosphate transmembrane transporter activity"/>
    <property type="evidence" value="ECO:0007669"/>
    <property type="project" value="InterPro"/>
</dbReference>
<name>A0A7S1N870_9EUGL</name>
<evidence type="ECO:0000256" key="6">
    <source>
        <dbReference type="ARBA" id="ARBA00022792"/>
    </source>
</evidence>
<comment type="similarity">
    <text evidence="2">Belongs to the mitochondrial carrier (TC 2.A.29) family.</text>
</comment>
<feature type="transmembrane region" description="Helical" evidence="12">
    <location>
        <begin position="440"/>
        <end position="459"/>
    </location>
</feature>
<dbReference type="PANTHER" id="PTHR45671:SF12">
    <property type="entry name" value="MITOCHONDRIAL PHOSPHATE CARRIER PROTEIN"/>
    <property type="match status" value="1"/>
</dbReference>
<feature type="transmembrane region" description="Helical" evidence="12">
    <location>
        <begin position="342"/>
        <end position="365"/>
    </location>
</feature>
<keyword evidence="9 10" id="KW-0472">Membrane</keyword>
<evidence type="ECO:0000256" key="9">
    <source>
        <dbReference type="ARBA" id="ARBA00023136"/>
    </source>
</evidence>
<feature type="compositionally biased region" description="Acidic residues" evidence="11">
    <location>
        <begin position="126"/>
        <end position="137"/>
    </location>
</feature>
<evidence type="ECO:0000256" key="5">
    <source>
        <dbReference type="ARBA" id="ARBA00022737"/>
    </source>
</evidence>
<dbReference type="Pfam" id="PF00153">
    <property type="entry name" value="Mito_carr"/>
    <property type="match status" value="3"/>
</dbReference>
<keyword evidence="8" id="KW-0496">Mitochondrion</keyword>
<evidence type="ECO:0000256" key="3">
    <source>
        <dbReference type="ARBA" id="ARBA00022448"/>
    </source>
</evidence>
<dbReference type="PANTHER" id="PTHR45671">
    <property type="entry name" value="SOLUTE CARRIER FAMILY 25 (MITOCHONDRIAL CARRIER PHOSPHATE CARRIER), MEMBER 3, LIKE-RELATED-RELATED"/>
    <property type="match status" value="1"/>
</dbReference>
<protein>
    <recommendedName>
        <fullName evidence="14">ADP,ATP carrier protein</fullName>
    </recommendedName>
</protein>
<feature type="repeat" description="Solcar" evidence="10">
    <location>
        <begin position="537"/>
        <end position="620"/>
    </location>
</feature>
<proteinExistence type="inferred from homology"/>
<evidence type="ECO:0000256" key="10">
    <source>
        <dbReference type="PROSITE-ProRule" id="PRU00282"/>
    </source>
</evidence>
<feature type="transmembrane region" description="Helical" evidence="12">
    <location>
        <begin position="515"/>
        <end position="535"/>
    </location>
</feature>
<evidence type="ECO:0000256" key="2">
    <source>
        <dbReference type="ARBA" id="ARBA00006375"/>
    </source>
</evidence>
<evidence type="ECO:0000313" key="13">
    <source>
        <dbReference type="EMBL" id="CAD9003038.1"/>
    </source>
</evidence>
<evidence type="ECO:0000256" key="1">
    <source>
        <dbReference type="ARBA" id="ARBA00004448"/>
    </source>
</evidence>
<evidence type="ECO:0000256" key="11">
    <source>
        <dbReference type="SAM" id="MobiDB-lite"/>
    </source>
</evidence>
<accession>A0A7S1N870</accession>
<evidence type="ECO:0000256" key="8">
    <source>
        <dbReference type="ARBA" id="ARBA00023128"/>
    </source>
</evidence>